<accession>A0A2V1CZF5</accession>
<reference evidence="1 2" key="1">
    <citation type="journal article" date="2018" name="Sci. Rep.">
        <title>Comparative genomics provides insights into the lifestyle and reveals functional heterogeneity of dark septate endophytic fungi.</title>
        <authorList>
            <person name="Knapp D.G."/>
            <person name="Nemeth J.B."/>
            <person name="Barry K."/>
            <person name="Hainaut M."/>
            <person name="Henrissat B."/>
            <person name="Johnson J."/>
            <person name="Kuo A."/>
            <person name="Lim J.H.P."/>
            <person name="Lipzen A."/>
            <person name="Nolan M."/>
            <person name="Ohm R.A."/>
            <person name="Tamas L."/>
            <person name="Grigoriev I.V."/>
            <person name="Spatafora J.W."/>
            <person name="Nagy L.G."/>
            <person name="Kovacs G.M."/>
        </authorList>
    </citation>
    <scope>NUCLEOTIDE SEQUENCE [LARGE SCALE GENOMIC DNA]</scope>
    <source>
        <strain evidence="1 2">DSE2036</strain>
    </source>
</reference>
<dbReference type="Proteomes" id="UP000244855">
    <property type="component" value="Unassembled WGS sequence"/>
</dbReference>
<dbReference type="OrthoDB" id="3792342at2759"/>
<gene>
    <name evidence="1" type="ORF">DM02DRAFT_706997</name>
</gene>
<evidence type="ECO:0000313" key="2">
    <source>
        <dbReference type="Proteomes" id="UP000244855"/>
    </source>
</evidence>
<dbReference type="AlphaFoldDB" id="A0A2V1CZF5"/>
<sequence length="87" mass="9914">MLHQYVLLAARNKELEEQLAVITKRDTRKGKQTQQGRSIERLVVVVIKKEPNQLYGAVGTVEALGVMHKRAEKIPKHLLNQMGARRT</sequence>
<name>A0A2V1CZF5_9PLEO</name>
<protein>
    <submittedName>
        <fullName evidence="1">Uncharacterized protein</fullName>
    </submittedName>
</protein>
<organism evidence="1 2">
    <name type="scientific">Periconia macrospinosa</name>
    <dbReference type="NCBI Taxonomy" id="97972"/>
    <lineage>
        <taxon>Eukaryota</taxon>
        <taxon>Fungi</taxon>
        <taxon>Dikarya</taxon>
        <taxon>Ascomycota</taxon>
        <taxon>Pezizomycotina</taxon>
        <taxon>Dothideomycetes</taxon>
        <taxon>Pleosporomycetidae</taxon>
        <taxon>Pleosporales</taxon>
        <taxon>Massarineae</taxon>
        <taxon>Periconiaceae</taxon>
        <taxon>Periconia</taxon>
    </lineage>
</organism>
<evidence type="ECO:0000313" key="1">
    <source>
        <dbReference type="EMBL" id="PVH91071.1"/>
    </source>
</evidence>
<proteinExistence type="predicted"/>
<keyword evidence="2" id="KW-1185">Reference proteome</keyword>
<dbReference type="EMBL" id="KZ805973">
    <property type="protein sequence ID" value="PVH91071.1"/>
    <property type="molecule type" value="Genomic_DNA"/>
</dbReference>